<dbReference type="EMBL" id="BK015041">
    <property type="protein sequence ID" value="DAD88461.1"/>
    <property type="molecule type" value="Genomic_DNA"/>
</dbReference>
<name>A0A8S5N1C6_9CAUD</name>
<organism evidence="1">
    <name type="scientific">Podoviridae sp. cttxo15</name>
    <dbReference type="NCBI Taxonomy" id="2826584"/>
    <lineage>
        <taxon>Viruses</taxon>
        <taxon>Duplodnaviria</taxon>
        <taxon>Heunggongvirae</taxon>
        <taxon>Uroviricota</taxon>
        <taxon>Caudoviricetes</taxon>
    </lineage>
</organism>
<proteinExistence type="predicted"/>
<protein>
    <submittedName>
        <fullName evidence="1">Uncharacterized protein</fullName>
    </submittedName>
</protein>
<reference evidence="1" key="1">
    <citation type="journal article" date="2021" name="Proc. Natl. Acad. Sci. U.S.A.">
        <title>A Catalog of Tens of Thousands of Viruses from Human Metagenomes Reveals Hidden Associations with Chronic Diseases.</title>
        <authorList>
            <person name="Tisza M.J."/>
            <person name="Buck C.B."/>
        </authorList>
    </citation>
    <scope>NUCLEOTIDE SEQUENCE</scope>
    <source>
        <strain evidence="1">Cttxo15</strain>
    </source>
</reference>
<accession>A0A8S5N1C6</accession>
<sequence>MGDLKKRWKCYPSQNKYDSLVYSNTVIHSI</sequence>
<evidence type="ECO:0000313" key="1">
    <source>
        <dbReference type="EMBL" id="DAD88461.1"/>
    </source>
</evidence>